<name>A0A1D1VKF3_RAMVA</name>
<dbReference type="Proteomes" id="UP000186922">
    <property type="component" value="Unassembled WGS sequence"/>
</dbReference>
<dbReference type="GO" id="GO:0008967">
    <property type="term" value="F:phosphoglycolate phosphatase activity"/>
    <property type="evidence" value="ECO:0007669"/>
    <property type="project" value="TreeGrafter"/>
</dbReference>
<dbReference type="InterPro" id="IPR023214">
    <property type="entry name" value="HAD_sf"/>
</dbReference>
<evidence type="ECO:0000313" key="1">
    <source>
        <dbReference type="EMBL" id="GAV01276.1"/>
    </source>
</evidence>
<dbReference type="EMBL" id="BDGG01000007">
    <property type="protein sequence ID" value="GAV01276.1"/>
    <property type="molecule type" value="Genomic_DNA"/>
</dbReference>
<evidence type="ECO:0000313" key="2">
    <source>
        <dbReference type="Proteomes" id="UP000186922"/>
    </source>
</evidence>
<keyword evidence="2" id="KW-1185">Reference proteome</keyword>
<dbReference type="InterPro" id="IPR006357">
    <property type="entry name" value="HAD-SF_hydro_IIA"/>
</dbReference>
<dbReference type="GO" id="GO:0004035">
    <property type="term" value="F:alkaline phosphatase activity"/>
    <property type="evidence" value="ECO:0007669"/>
    <property type="project" value="TreeGrafter"/>
</dbReference>
<dbReference type="Gene3D" id="3.40.50.1000">
    <property type="entry name" value="HAD superfamily/HAD-like"/>
    <property type="match status" value="1"/>
</dbReference>
<comment type="caution">
    <text evidence="1">The sequence shown here is derived from an EMBL/GenBank/DDBJ whole genome shotgun (WGS) entry which is preliminary data.</text>
</comment>
<dbReference type="PANTHER" id="PTHR19288:SF46">
    <property type="entry name" value="HALOACID DEHALOGENASE-LIKE HYDROLASE DOMAIN-CONTAINING PROTEIN 2"/>
    <property type="match status" value="1"/>
</dbReference>
<dbReference type="PANTHER" id="PTHR19288">
    <property type="entry name" value="4-NITROPHENYLPHOSPHATASE-RELATED"/>
    <property type="match status" value="1"/>
</dbReference>
<sequence length="85" mass="9418">MSTQLDNDNFRTLLDENDNFLFDCDGVLWHGNHLLPGAAESLALLKSKGKKVYYVTNNSTSTRAQYAAKCQKLGLPAEEVRLCGP</sequence>
<reference evidence="1 2" key="1">
    <citation type="journal article" date="2016" name="Nat. Commun.">
        <title>Extremotolerant tardigrade genome and improved radiotolerance of human cultured cells by tardigrade-unique protein.</title>
        <authorList>
            <person name="Hashimoto T."/>
            <person name="Horikawa D.D."/>
            <person name="Saito Y."/>
            <person name="Kuwahara H."/>
            <person name="Kozuka-Hata H."/>
            <person name="Shin-I T."/>
            <person name="Minakuchi Y."/>
            <person name="Ohishi K."/>
            <person name="Motoyama A."/>
            <person name="Aizu T."/>
            <person name="Enomoto A."/>
            <person name="Kondo K."/>
            <person name="Tanaka S."/>
            <person name="Hara Y."/>
            <person name="Koshikawa S."/>
            <person name="Sagara H."/>
            <person name="Miura T."/>
            <person name="Yokobori S."/>
            <person name="Miyagawa K."/>
            <person name="Suzuki Y."/>
            <person name="Kubo T."/>
            <person name="Oyama M."/>
            <person name="Kohara Y."/>
            <person name="Fujiyama A."/>
            <person name="Arakawa K."/>
            <person name="Katayama T."/>
            <person name="Toyoda A."/>
            <person name="Kunieda T."/>
        </authorList>
    </citation>
    <scope>NUCLEOTIDE SEQUENCE [LARGE SCALE GENOMIC DNA]</scope>
    <source>
        <strain evidence="1 2">YOKOZUNA-1</strain>
    </source>
</reference>
<dbReference type="AlphaFoldDB" id="A0A1D1VKF3"/>
<dbReference type="OrthoDB" id="413953at2759"/>
<dbReference type="STRING" id="947166.A0A1D1VKF3"/>
<organism evidence="1 2">
    <name type="scientific">Ramazzottius varieornatus</name>
    <name type="common">Water bear</name>
    <name type="synonym">Tardigrade</name>
    <dbReference type="NCBI Taxonomy" id="947166"/>
    <lineage>
        <taxon>Eukaryota</taxon>
        <taxon>Metazoa</taxon>
        <taxon>Ecdysozoa</taxon>
        <taxon>Tardigrada</taxon>
        <taxon>Eutardigrada</taxon>
        <taxon>Parachela</taxon>
        <taxon>Hypsibioidea</taxon>
        <taxon>Ramazzottiidae</taxon>
        <taxon>Ramazzottius</taxon>
    </lineage>
</organism>
<evidence type="ECO:0008006" key="3">
    <source>
        <dbReference type="Google" id="ProtNLM"/>
    </source>
</evidence>
<accession>A0A1D1VKF3</accession>
<gene>
    <name evidence="1" type="primary">RvY_12013-1</name>
    <name evidence="1" type="synonym">RvY_12013.1</name>
    <name evidence="1" type="ORF">RvY_12013</name>
</gene>
<protein>
    <recommendedName>
        <fullName evidence="3">Phosphoglycolate phosphatase</fullName>
    </recommendedName>
</protein>
<dbReference type="Pfam" id="PF13344">
    <property type="entry name" value="Hydrolase_6"/>
    <property type="match status" value="1"/>
</dbReference>
<dbReference type="GO" id="GO:0005737">
    <property type="term" value="C:cytoplasm"/>
    <property type="evidence" value="ECO:0007669"/>
    <property type="project" value="TreeGrafter"/>
</dbReference>
<dbReference type="SUPFAM" id="SSF56784">
    <property type="entry name" value="HAD-like"/>
    <property type="match status" value="1"/>
</dbReference>
<dbReference type="InterPro" id="IPR036412">
    <property type="entry name" value="HAD-like_sf"/>
</dbReference>
<proteinExistence type="predicted"/>